<name>A0A2U1M5S5_ARTAN</name>
<keyword evidence="3" id="KW-1185">Reference proteome</keyword>
<reference evidence="2 3" key="1">
    <citation type="journal article" date="2018" name="Mol. Plant">
        <title>The genome of Artemisia annua provides insight into the evolution of Asteraceae family and artemisinin biosynthesis.</title>
        <authorList>
            <person name="Shen Q."/>
            <person name="Zhang L."/>
            <person name="Liao Z."/>
            <person name="Wang S."/>
            <person name="Yan T."/>
            <person name="Shi P."/>
            <person name="Liu M."/>
            <person name="Fu X."/>
            <person name="Pan Q."/>
            <person name="Wang Y."/>
            <person name="Lv Z."/>
            <person name="Lu X."/>
            <person name="Zhang F."/>
            <person name="Jiang W."/>
            <person name="Ma Y."/>
            <person name="Chen M."/>
            <person name="Hao X."/>
            <person name="Li L."/>
            <person name="Tang Y."/>
            <person name="Lv G."/>
            <person name="Zhou Y."/>
            <person name="Sun X."/>
            <person name="Brodelius P.E."/>
            <person name="Rose J.K.C."/>
            <person name="Tang K."/>
        </authorList>
    </citation>
    <scope>NUCLEOTIDE SEQUENCE [LARGE SCALE GENOMIC DNA]</scope>
    <source>
        <strain evidence="3">cv. Huhao1</strain>
        <tissue evidence="2">Leaf</tissue>
    </source>
</reference>
<gene>
    <name evidence="2" type="ORF">CTI12_AA416660</name>
</gene>
<organism evidence="2 3">
    <name type="scientific">Artemisia annua</name>
    <name type="common">Sweet wormwood</name>
    <dbReference type="NCBI Taxonomy" id="35608"/>
    <lineage>
        <taxon>Eukaryota</taxon>
        <taxon>Viridiplantae</taxon>
        <taxon>Streptophyta</taxon>
        <taxon>Embryophyta</taxon>
        <taxon>Tracheophyta</taxon>
        <taxon>Spermatophyta</taxon>
        <taxon>Magnoliopsida</taxon>
        <taxon>eudicotyledons</taxon>
        <taxon>Gunneridae</taxon>
        <taxon>Pentapetalae</taxon>
        <taxon>asterids</taxon>
        <taxon>campanulids</taxon>
        <taxon>Asterales</taxon>
        <taxon>Asteraceae</taxon>
        <taxon>Asteroideae</taxon>
        <taxon>Anthemideae</taxon>
        <taxon>Artemisiinae</taxon>
        <taxon>Artemisia</taxon>
    </lineage>
</organism>
<comment type="caution">
    <text evidence="2">The sequence shown here is derived from an EMBL/GenBank/DDBJ whole genome shotgun (WGS) entry which is preliminary data.</text>
</comment>
<accession>A0A2U1M5S5</accession>
<protein>
    <recommendedName>
        <fullName evidence="1">Transposase-associated domain-containing protein</fullName>
    </recommendedName>
</protein>
<evidence type="ECO:0000313" key="2">
    <source>
        <dbReference type="EMBL" id="PWA56596.1"/>
    </source>
</evidence>
<dbReference type="OrthoDB" id="1412182at2759"/>
<sequence length="157" mass="18309">MKVLPVTFLNKYREIKDTGHHRDRMYMPRRFPEFGTGVIDLSDASFLRRPDEVIFVVPCKGCKHCYCFLIDDVSNHIKGLGFVENYYLWGFHGEEGPDTDTVLENEANMLYESDELLQRVIYIEEDQAWKMLALALEQDRYEAGIEAMGKEIDEETS</sequence>
<evidence type="ECO:0000313" key="3">
    <source>
        <dbReference type="Proteomes" id="UP000245207"/>
    </source>
</evidence>
<evidence type="ECO:0000259" key="1">
    <source>
        <dbReference type="Pfam" id="PF13963"/>
    </source>
</evidence>
<dbReference type="InterPro" id="IPR029480">
    <property type="entry name" value="Transpos_assoc"/>
</dbReference>
<dbReference type="Pfam" id="PF13963">
    <property type="entry name" value="Transpos_assoc"/>
    <property type="match status" value="1"/>
</dbReference>
<dbReference type="Proteomes" id="UP000245207">
    <property type="component" value="Unassembled WGS sequence"/>
</dbReference>
<dbReference type="AlphaFoldDB" id="A0A2U1M5S5"/>
<feature type="domain" description="Transposase-associated" evidence="1">
    <location>
        <begin position="25"/>
        <end position="94"/>
    </location>
</feature>
<dbReference type="EMBL" id="PKPP01006411">
    <property type="protein sequence ID" value="PWA56596.1"/>
    <property type="molecule type" value="Genomic_DNA"/>
</dbReference>
<proteinExistence type="predicted"/>